<accession>B3QU52</accession>
<evidence type="ECO:0000313" key="2">
    <source>
        <dbReference type="EMBL" id="ACF12850.1"/>
    </source>
</evidence>
<dbReference type="HOGENOM" id="CLU_2552148_0_0_10"/>
<dbReference type="EMBL" id="CP001100">
    <property type="protein sequence ID" value="ACF12850.1"/>
    <property type="molecule type" value="Genomic_DNA"/>
</dbReference>
<sequence>MQKRLEFRCWNCDKPYSLFRKIDEDNPQLWVACPFCHKEAIVDLDPYRKPVDKIYRGKSSSNDNSGETEFDLPDILPTRPKS</sequence>
<gene>
    <name evidence="2" type="ordered locus">Ctha_0379</name>
</gene>
<dbReference type="Proteomes" id="UP000001208">
    <property type="component" value="Chromosome"/>
</dbReference>
<dbReference type="AlphaFoldDB" id="B3QU52"/>
<dbReference type="STRING" id="517418.Ctha_0379"/>
<evidence type="ECO:0000313" key="3">
    <source>
        <dbReference type="Proteomes" id="UP000001208"/>
    </source>
</evidence>
<organism evidence="2 3">
    <name type="scientific">Chloroherpeton thalassium (strain ATCC 35110 / GB-78)</name>
    <dbReference type="NCBI Taxonomy" id="517418"/>
    <lineage>
        <taxon>Bacteria</taxon>
        <taxon>Pseudomonadati</taxon>
        <taxon>Chlorobiota</taxon>
        <taxon>Chlorobiia</taxon>
        <taxon>Chlorobiales</taxon>
        <taxon>Chloroherpetonaceae</taxon>
        <taxon>Chloroherpeton</taxon>
    </lineage>
</organism>
<dbReference type="RefSeq" id="WP_012498934.1">
    <property type="nucleotide sequence ID" value="NC_011026.1"/>
</dbReference>
<dbReference type="SUPFAM" id="SSF57783">
    <property type="entry name" value="Zinc beta-ribbon"/>
    <property type="match status" value="1"/>
</dbReference>
<feature type="region of interest" description="Disordered" evidence="1">
    <location>
        <begin position="55"/>
        <end position="82"/>
    </location>
</feature>
<proteinExistence type="predicted"/>
<protein>
    <submittedName>
        <fullName evidence="2">Uncharacterized protein</fullName>
    </submittedName>
</protein>
<reference evidence="2 3" key="1">
    <citation type="submission" date="2008-06" db="EMBL/GenBank/DDBJ databases">
        <title>Complete sequence of Chloroherpeton thalassium ATCC 35110.</title>
        <authorList>
            <consortium name="US DOE Joint Genome Institute"/>
            <person name="Lucas S."/>
            <person name="Copeland A."/>
            <person name="Lapidus A."/>
            <person name="Glavina del Rio T."/>
            <person name="Dalin E."/>
            <person name="Tice H."/>
            <person name="Bruce D."/>
            <person name="Goodwin L."/>
            <person name="Pitluck S."/>
            <person name="Schmutz J."/>
            <person name="Larimer F."/>
            <person name="Land M."/>
            <person name="Hauser L."/>
            <person name="Kyrpides N."/>
            <person name="Mikhailova N."/>
            <person name="Liu Z."/>
            <person name="Li T."/>
            <person name="Zhao F."/>
            <person name="Overmann J."/>
            <person name="Bryant D.A."/>
            <person name="Richardson P."/>
        </authorList>
    </citation>
    <scope>NUCLEOTIDE SEQUENCE [LARGE SCALE GENOMIC DNA]</scope>
    <source>
        <strain evidence="3">ATCC 35110 / GB-78</strain>
    </source>
</reference>
<name>B3QU52_CHLT3</name>
<keyword evidence="3" id="KW-1185">Reference proteome</keyword>
<dbReference type="KEGG" id="cts:Ctha_0379"/>
<evidence type="ECO:0000256" key="1">
    <source>
        <dbReference type="SAM" id="MobiDB-lite"/>
    </source>
</evidence>